<dbReference type="EMBL" id="BMYU01000007">
    <property type="protein sequence ID" value="GGX47923.1"/>
    <property type="molecule type" value="Genomic_DNA"/>
</dbReference>
<dbReference type="InterPro" id="IPR027051">
    <property type="entry name" value="XdhC_Rossmann_dom"/>
</dbReference>
<dbReference type="Gene3D" id="3.40.50.720">
    <property type="entry name" value="NAD(P)-binding Rossmann-like Domain"/>
    <property type="match status" value="1"/>
</dbReference>
<dbReference type="RefSeq" id="WP_229793187.1">
    <property type="nucleotide sequence ID" value="NZ_BMYU01000007.1"/>
</dbReference>
<sequence>MLSTGTLLQALQSLDNYTPAVLVTVLHTRGSVPREAGTRMLITADACHDTIGGGHLEWRAMAEARLWLHERNADPAQCERLLDLTLGASLGQCCGGALQLRLERVDFWTAAERTQRLQDLHAEQQAQTPLYLFGAGHVGQALVQVLQAVPGRIVWVDEREHLFPADVSPQVQCEATDIPEALIAAAPAGAEFLVMTHHHGLDLRLCEHILGRDDFAWFGLIGSATKRARFHSRLRQAGIAESQLARMTCPVGIPGIPGKEPGVIAVAIAAQLLQARAMRPTLAPSFNLPESEHASR</sequence>
<evidence type="ECO:0000259" key="1">
    <source>
        <dbReference type="Pfam" id="PF02625"/>
    </source>
</evidence>
<feature type="domain" description="XdhC Rossmann" evidence="2">
    <location>
        <begin position="130"/>
        <end position="272"/>
    </location>
</feature>
<name>A0ABQ2Y057_9BURK</name>
<reference evidence="4" key="1">
    <citation type="journal article" date="2019" name="Int. J. Syst. Evol. Microbiol.">
        <title>The Global Catalogue of Microorganisms (GCM) 10K type strain sequencing project: providing services to taxonomists for standard genome sequencing and annotation.</title>
        <authorList>
            <consortium name="The Broad Institute Genomics Platform"/>
            <consortium name="The Broad Institute Genome Sequencing Center for Infectious Disease"/>
            <person name="Wu L."/>
            <person name="Ma J."/>
        </authorList>
    </citation>
    <scope>NUCLEOTIDE SEQUENCE [LARGE SCALE GENOMIC DNA]</scope>
    <source>
        <strain evidence="4">KCTC 23917</strain>
    </source>
</reference>
<dbReference type="NCBIfam" id="TIGR02964">
    <property type="entry name" value="xanthine_xdhC"/>
    <property type="match status" value="1"/>
</dbReference>
<keyword evidence="4" id="KW-1185">Reference proteome</keyword>
<organism evidence="3 4">
    <name type="scientific">Undibacterium squillarum</name>
    <dbReference type="NCBI Taxonomy" id="1131567"/>
    <lineage>
        <taxon>Bacteria</taxon>
        <taxon>Pseudomonadati</taxon>
        <taxon>Pseudomonadota</taxon>
        <taxon>Betaproteobacteria</taxon>
        <taxon>Burkholderiales</taxon>
        <taxon>Oxalobacteraceae</taxon>
        <taxon>Undibacterium</taxon>
    </lineage>
</organism>
<dbReference type="Pfam" id="PF13478">
    <property type="entry name" value="XdhC_C"/>
    <property type="match status" value="1"/>
</dbReference>
<evidence type="ECO:0000259" key="2">
    <source>
        <dbReference type="Pfam" id="PF13478"/>
    </source>
</evidence>
<dbReference type="PANTHER" id="PTHR30388:SF6">
    <property type="entry name" value="XANTHINE DEHYDROGENASE SUBUNIT A-RELATED"/>
    <property type="match status" value="1"/>
</dbReference>
<dbReference type="InterPro" id="IPR014308">
    <property type="entry name" value="Xanthine_DH_XdhC"/>
</dbReference>
<gene>
    <name evidence="3" type="ORF">GCM10010946_28040</name>
</gene>
<dbReference type="Pfam" id="PF02625">
    <property type="entry name" value="XdhC_CoxI"/>
    <property type="match status" value="1"/>
</dbReference>
<accession>A0ABQ2Y057</accession>
<evidence type="ECO:0000313" key="4">
    <source>
        <dbReference type="Proteomes" id="UP000653343"/>
    </source>
</evidence>
<feature type="domain" description="XdhC- CoxI" evidence="1">
    <location>
        <begin position="17"/>
        <end position="70"/>
    </location>
</feature>
<dbReference type="InterPro" id="IPR003777">
    <property type="entry name" value="XdhC_CoxI"/>
</dbReference>
<evidence type="ECO:0000313" key="3">
    <source>
        <dbReference type="EMBL" id="GGX47923.1"/>
    </source>
</evidence>
<dbReference type="Proteomes" id="UP000653343">
    <property type="component" value="Unassembled WGS sequence"/>
</dbReference>
<protein>
    <submittedName>
        <fullName evidence="3">Xanthine dehydrogenase accessory protein XdhC</fullName>
    </submittedName>
</protein>
<comment type="caution">
    <text evidence="3">The sequence shown here is derived from an EMBL/GenBank/DDBJ whole genome shotgun (WGS) entry which is preliminary data.</text>
</comment>
<dbReference type="InterPro" id="IPR052698">
    <property type="entry name" value="MoCofactor_Util/Proc"/>
</dbReference>
<dbReference type="PANTHER" id="PTHR30388">
    <property type="entry name" value="ALDEHYDE OXIDOREDUCTASE MOLYBDENUM COFACTOR ASSEMBLY PROTEIN"/>
    <property type="match status" value="1"/>
</dbReference>
<proteinExistence type="predicted"/>